<name>A0A8D4A2P6_MYCBV</name>
<dbReference type="Proteomes" id="UP000076372">
    <property type="component" value="Chromosome"/>
</dbReference>
<dbReference type="InterPro" id="IPR007880">
    <property type="entry name" value="Spiralin"/>
</dbReference>
<proteinExistence type="predicted"/>
<dbReference type="EMBL" id="CP007590">
    <property type="protein sequence ID" value="AMW25580.1"/>
    <property type="molecule type" value="Genomic_DNA"/>
</dbReference>
<reference evidence="2 3" key="1">
    <citation type="submission" date="2014-04" db="EMBL/GenBank/DDBJ databases">
        <title>Complete genome sequence of Mycoplasma bovis attenuated strain P150.</title>
        <authorList>
            <person name="Qi J."/>
            <person name="Guo A."/>
        </authorList>
    </citation>
    <scope>NUCLEOTIDE SEQUENCE [LARGE SCALE GENOMIC DNA]</scope>
    <source>
        <strain evidence="2 3">HB0801-P150</strain>
    </source>
</reference>
<gene>
    <name evidence="2" type="ORF">BC94_0258</name>
</gene>
<organism evidence="2 3">
    <name type="scientific">Mycoplasmopsis bovis</name>
    <name type="common">Mycoplasma bovis</name>
    <dbReference type="NCBI Taxonomy" id="28903"/>
    <lineage>
        <taxon>Bacteria</taxon>
        <taxon>Bacillati</taxon>
        <taxon>Mycoplasmatota</taxon>
        <taxon>Mycoplasmoidales</taxon>
        <taxon>Metamycoplasmataceae</taxon>
        <taxon>Mycoplasmopsis</taxon>
    </lineage>
</organism>
<feature type="compositionally biased region" description="Basic and acidic residues" evidence="1">
    <location>
        <begin position="1"/>
        <end position="16"/>
    </location>
</feature>
<dbReference type="Pfam" id="PF05215">
    <property type="entry name" value="Spiralin"/>
    <property type="match status" value="2"/>
</dbReference>
<dbReference type="AlphaFoldDB" id="A0A8D4A2P6"/>
<evidence type="ECO:0000313" key="3">
    <source>
        <dbReference type="Proteomes" id="UP000076372"/>
    </source>
</evidence>
<feature type="region of interest" description="Disordered" evidence="1">
    <location>
        <begin position="1"/>
        <end position="20"/>
    </location>
</feature>
<protein>
    <submittedName>
        <fullName evidence="2">Vpma-like</fullName>
    </submittedName>
</protein>
<evidence type="ECO:0000313" key="2">
    <source>
        <dbReference type="EMBL" id="AMW25580.1"/>
    </source>
</evidence>
<dbReference type="GO" id="GO:0016020">
    <property type="term" value="C:membrane"/>
    <property type="evidence" value="ECO:0007669"/>
    <property type="project" value="InterPro"/>
</dbReference>
<evidence type="ECO:0000256" key="1">
    <source>
        <dbReference type="SAM" id="MobiDB-lite"/>
    </source>
</evidence>
<sequence>MMTDDVKKELSSEVKENPNTSNVVNALKKVPGLVTLSSNDVKIEFSSGKLVISATEESKLVIGSVSIEKSATLGKINLSTYNFDEKQKKDLLSAIDESNDEESDSRKTSVWFTLKGIFKNGLEESDFEIEVDKDKKSLTIKAAKDSKILDGEIKLNK</sequence>
<accession>A0A8D4A2P6</accession>